<keyword evidence="1" id="KW-1133">Transmembrane helix</keyword>
<evidence type="ECO:0000256" key="1">
    <source>
        <dbReference type="SAM" id="Phobius"/>
    </source>
</evidence>
<keyword evidence="1" id="KW-0472">Membrane</keyword>
<keyword evidence="1" id="KW-0812">Transmembrane</keyword>
<dbReference type="GeneID" id="70240877"/>
<dbReference type="Pfam" id="PF11913">
    <property type="entry name" value="DUF3431"/>
    <property type="match status" value="1"/>
</dbReference>
<dbReference type="EMBL" id="JAJTJA010000002">
    <property type="protein sequence ID" value="KAH8704088.1"/>
    <property type="molecule type" value="Genomic_DNA"/>
</dbReference>
<organism evidence="2 3">
    <name type="scientific">Talaromyces proteolyticus</name>
    <dbReference type="NCBI Taxonomy" id="1131652"/>
    <lineage>
        <taxon>Eukaryota</taxon>
        <taxon>Fungi</taxon>
        <taxon>Dikarya</taxon>
        <taxon>Ascomycota</taxon>
        <taxon>Pezizomycotina</taxon>
        <taxon>Eurotiomycetes</taxon>
        <taxon>Eurotiomycetidae</taxon>
        <taxon>Eurotiales</taxon>
        <taxon>Trichocomaceae</taxon>
        <taxon>Talaromyces</taxon>
        <taxon>Talaromyces sect. Bacilispori</taxon>
    </lineage>
</organism>
<reference evidence="2" key="1">
    <citation type="submission" date="2021-12" db="EMBL/GenBank/DDBJ databases">
        <title>Convergent genome expansion in fungi linked to evolution of root-endophyte symbiosis.</title>
        <authorList>
            <consortium name="DOE Joint Genome Institute"/>
            <person name="Ke Y.-H."/>
            <person name="Bonito G."/>
            <person name="Liao H.-L."/>
            <person name="Looney B."/>
            <person name="Rojas-Flechas A."/>
            <person name="Nash J."/>
            <person name="Hameed K."/>
            <person name="Schadt C."/>
            <person name="Martin F."/>
            <person name="Crous P.W."/>
            <person name="Miettinen O."/>
            <person name="Magnuson J.K."/>
            <person name="Labbe J."/>
            <person name="Jacobson D."/>
            <person name="Doktycz M.J."/>
            <person name="Veneault-Fourrey C."/>
            <person name="Kuo A."/>
            <person name="Mondo S."/>
            <person name="Calhoun S."/>
            <person name="Riley R."/>
            <person name="Ohm R."/>
            <person name="LaButti K."/>
            <person name="Andreopoulos B."/>
            <person name="Pangilinan J."/>
            <person name="Nolan M."/>
            <person name="Tritt A."/>
            <person name="Clum A."/>
            <person name="Lipzen A."/>
            <person name="Daum C."/>
            <person name="Barry K."/>
            <person name="Grigoriev I.V."/>
            <person name="Vilgalys R."/>
        </authorList>
    </citation>
    <scope>NUCLEOTIDE SEQUENCE</scope>
    <source>
        <strain evidence="2">PMI_201</strain>
    </source>
</reference>
<sequence>MLSLDLRALKALYIITTSAFLSFLIVFYSHHMVASDVIHSLVSAFPFTNDKPVPAESTFDTNTIELILGNHNEEPILGDHDIELVVASLKEQNTSWYSVYFPDWKHNIYIVNDLTASLTVPRNKGHEAMVYLTYIIDRYDNLPNNTVFLHADRFQWHNDNPDYDGVPLLRDLQFAYLQEEGYVNLRCVWVLGCPAAIHPFNDEAISDEHNEQATGEIFRQVFEELLPGHPVPTEVGVSCCSQFAATREAIQQRPKDDYIRFREWLLNTPFQDGLSGRFFEYSWHIIFGKDPVYCPSAADCYCKVYGMCDLPNCTTGECKGRYNLPPYATLPDGWPRVGWNGEERPFSGP</sequence>
<keyword evidence="3" id="KW-1185">Reference proteome</keyword>
<name>A0AAD4Q0H0_9EURO</name>
<protein>
    <submittedName>
        <fullName evidence="2">Uncharacterized protein</fullName>
    </submittedName>
</protein>
<accession>A0AAD4Q0H0</accession>
<evidence type="ECO:0000313" key="2">
    <source>
        <dbReference type="EMBL" id="KAH8704088.1"/>
    </source>
</evidence>
<dbReference type="PANTHER" id="PTHR37490:SF3">
    <property type="entry name" value="DUF3431 DOMAIN CONTAINING PROTEIN"/>
    <property type="match status" value="1"/>
</dbReference>
<dbReference type="AlphaFoldDB" id="A0AAD4Q0H0"/>
<gene>
    <name evidence="2" type="ORF">BGW36DRAFT_288548</name>
</gene>
<proteinExistence type="predicted"/>
<evidence type="ECO:0000313" key="3">
    <source>
        <dbReference type="Proteomes" id="UP001201262"/>
    </source>
</evidence>
<dbReference type="RefSeq" id="XP_046077106.1">
    <property type="nucleotide sequence ID" value="XM_046210590.1"/>
</dbReference>
<dbReference type="InterPro" id="IPR021838">
    <property type="entry name" value="DUF3431"/>
</dbReference>
<dbReference type="PANTHER" id="PTHR37490">
    <property type="entry name" value="EXPRESSED PROTEIN"/>
    <property type="match status" value="1"/>
</dbReference>
<comment type="caution">
    <text evidence="2">The sequence shown here is derived from an EMBL/GenBank/DDBJ whole genome shotgun (WGS) entry which is preliminary data.</text>
</comment>
<feature type="transmembrane region" description="Helical" evidence="1">
    <location>
        <begin position="12"/>
        <end position="30"/>
    </location>
</feature>
<dbReference type="Proteomes" id="UP001201262">
    <property type="component" value="Unassembled WGS sequence"/>
</dbReference>